<protein>
    <submittedName>
        <fullName evidence="2">DUF2344 domain-containing protein</fullName>
    </submittedName>
</protein>
<evidence type="ECO:0000259" key="1">
    <source>
        <dbReference type="Pfam" id="PF10105"/>
    </source>
</evidence>
<dbReference type="Proteomes" id="UP000822142">
    <property type="component" value="Unassembled WGS sequence"/>
</dbReference>
<evidence type="ECO:0000313" key="3">
    <source>
        <dbReference type="Proteomes" id="UP000822142"/>
    </source>
</evidence>
<comment type="caution">
    <text evidence="2">The sequence shown here is derived from an EMBL/GenBank/DDBJ whole genome shotgun (WGS) entry which is preliminary data.</text>
</comment>
<name>A0ABX2IF20_BLAHA</name>
<dbReference type="Pfam" id="PF10105">
    <property type="entry name" value="DUF2344"/>
    <property type="match status" value="1"/>
</dbReference>
<keyword evidence="3" id="KW-1185">Reference proteome</keyword>
<accession>A0ABX2IF20</accession>
<reference evidence="2 3" key="1">
    <citation type="journal article" date="2020" name="Cell Host Microbe">
        <title>Functional and Genomic Variation between Human-Derived Isolates of Lachnospiraceae Reveals Inter- and Intra-Species Diversity.</title>
        <authorList>
            <person name="Sorbara M.T."/>
            <person name="Littmann E.R."/>
            <person name="Fontana E."/>
            <person name="Moody T.U."/>
            <person name="Kohout C.E."/>
            <person name="Gjonbalaj M."/>
            <person name="Eaton V."/>
            <person name="Seok R."/>
            <person name="Leiner I.M."/>
            <person name="Pamer E.G."/>
        </authorList>
    </citation>
    <scope>NUCLEOTIDE SEQUENCE [LARGE SCALE GENOMIC DNA]</scope>
    <source>
        <strain evidence="2 3">MSK.15.26</strain>
    </source>
</reference>
<proteinExistence type="predicted"/>
<evidence type="ECO:0000313" key="2">
    <source>
        <dbReference type="EMBL" id="NSJ87248.1"/>
    </source>
</evidence>
<gene>
    <name evidence="2" type="ORF">G5A70_13950</name>
</gene>
<organism evidence="2 3">
    <name type="scientific">Blautia hansenii</name>
    <name type="common">Ruminococcus hansenii</name>
    <dbReference type="NCBI Taxonomy" id="1322"/>
    <lineage>
        <taxon>Bacteria</taxon>
        <taxon>Bacillati</taxon>
        <taxon>Bacillota</taxon>
        <taxon>Clostridia</taxon>
        <taxon>Lachnospirales</taxon>
        <taxon>Lachnospiraceae</taxon>
        <taxon>Blautia</taxon>
    </lineage>
</organism>
<dbReference type="EMBL" id="JAAITA010000027">
    <property type="protein sequence ID" value="NSJ87248.1"/>
    <property type="molecule type" value="Genomic_DNA"/>
</dbReference>
<feature type="domain" description="DUF2344" evidence="1">
    <location>
        <begin position="2"/>
        <end position="185"/>
    </location>
</feature>
<sequence length="235" mass="26608">MKVRVKFAKQGAMKFIGHLDIMRYFQKAIRRADIDVAYSEGFSPHMIMSFAAPLGVGVTSTAEYFDMEIQTSIPSKEAIRRLNDTMAEGMKVLSFRQIPDGKANAAMALVAAADYQVNFREGMAPGDDWKEKVQAFMEQPEILVVKKTKKNEKEVDIKPFIYDLHLDNGGIFLQLAAGSVKNTKPELVMEAFYQFCEKEFDSFSLLVHRLEVYADKGTETERKLISLENLGEDLE</sequence>
<dbReference type="InterPro" id="IPR018768">
    <property type="entry name" value="DUF2344"/>
</dbReference>
<dbReference type="RefSeq" id="WP_173750135.1">
    <property type="nucleotide sequence ID" value="NZ_JAAITA010000027.1"/>
</dbReference>
<dbReference type="NCBIfam" id="TIGR03936">
    <property type="entry name" value="sam_1_link_chp"/>
    <property type="match status" value="1"/>
</dbReference>